<sequence length="174" mass="20229">MSCNPQLMLKPQDVVILLKVHCWQGNWTYEQLALSLKTSTSVVYESLRRCELSRLYHRNHRRVMREALLEFLVHGVKYAFPATVGTLKRGIPTAHSAEPLKGLLSVSESIPYVWAFSRGTVKGQEIKPLYRQLSDVIEDDRRFYEILCLVEALRIGKVREQELAIRVLKERLYE</sequence>
<dbReference type="EMBL" id="CP098611">
    <property type="protein sequence ID" value="USR91602.1"/>
    <property type="molecule type" value="Genomic_DNA"/>
</dbReference>
<keyword evidence="2" id="KW-1185">Reference proteome</keyword>
<name>A0ABY5AQV3_9CYAN</name>
<proteinExistence type="predicted"/>
<dbReference type="Proteomes" id="UP001056708">
    <property type="component" value="Chromosome"/>
</dbReference>
<dbReference type="RefSeq" id="WP_252663618.1">
    <property type="nucleotide sequence ID" value="NZ_CP098611.1"/>
</dbReference>
<evidence type="ECO:0000313" key="2">
    <source>
        <dbReference type="Proteomes" id="UP001056708"/>
    </source>
</evidence>
<gene>
    <name evidence="1" type="ORF">NEA10_02420</name>
</gene>
<evidence type="ECO:0000313" key="1">
    <source>
        <dbReference type="EMBL" id="USR91602.1"/>
    </source>
</evidence>
<organism evidence="1 2">
    <name type="scientific">Phormidium yuhuli AB48</name>
    <dbReference type="NCBI Taxonomy" id="2940671"/>
    <lineage>
        <taxon>Bacteria</taxon>
        <taxon>Bacillati</taxon>
        <taxon>Cyanobacteriota</taxon>
        <taxon>Cyanophyceae</taxon>
        <taxon>Oscillatoriophycideae</taxon>
        <taxon>Oscillatoriales</taxon>
        <taxon>Oscillatoriaceae</taxon>
        <taxon>Phormidium</taxon>
        <taxon>Phormidium yuhuli</taxon>
    </lineage>
</organism>
<protein>
    <submittedName>
        <fullName evidence="1">Uncharacterized protein</fullName>
    </submittedName>
</protein>
<reference evidence="1" key="1">
    <citation type="submission" date="2022-06" db="EMBL/GenBank/DDBJ databases">
        <title>Genome sequence of Phormidium yuhuli AB48 isolated from an industrial photobioreactor environment.</title>
        <authorList>
            <person name="Qiu Y."/>
            <person name="Noonan A.J.C."/>
            <person name="Dofher K."/>
            <person name="Koch M."/>
            <person name="Kieft B."/>
            <person name="Lin X."/>
            <person name="Ziels R.M."/>
            <person name="Hallam S.J."/>
        </authorList>
    </citation>
    <scope>NUCLEOTIDE SEQUENCE</scope>
    <source>
        <strain evidence="1">AB48</strain>
    </source>
</reference>
<accession>A0ABY5AQV3</accession>